<evidence type="ECO:0008006" key="3">
    <source>
        <dbReference type="Google" id="ProtNLM"/>
    </source>
</evidence>
<dbReference type="PANTHER" id="PTHR22940">
    <property type="entry name" value="TIMEOUT/TIMELESS-2"/>
    <property type="match status" value="1"/>
</dbReference>
<dbReference type="GO" id="GO:0031298">
    <property type="term" value="C:replication fork protection complex"/>
    <property type="evidence" value="ECO:0007669"/>
    <property type="project" value="TreeGrafter"/>
</dbReference>
<reference evidence="1 2" key="1">
    <citation type="submission" date="2018-11" db="EMBL/GenBank/DDBJ databases">
        <authorList>
            <consortium name="Pathogen Informatics"/>
        </authorList>
    </citation>
    <scope>NUCLEOTIDE SEQUENCE [LARGE SCALE GENOMIC DNA]</scope>
</reference>
<proteinExistence type="predicted"/>
<dbReference type="GO" id="GO:0043111">
    <property type="term" value="P:replication fork arrest"/>
    <property type="evidence" value="ECO:0007669"/>
    <property type="project" value="TreeGrafter"/>
</dbReference>
<dbReference type="GO" id="GO:0000076">
    <property type="term" value="P:DNA replication checkpoint signaling"/>
    <property type="evidence" value="ECO:0007669"/>
    <property type="project" value="TreeGrafter"/>
</dbReference>
<gene>
    <name evidence="1" type="ORF">SVUK_LOCUS3769</name>
</gene>
<name>A0A3P7I5X1_STRVU</name>
<protein>
    <recommendedName>
        <fullName evidence="3">Timeless N-terminal domain-containing protein</fullName>
    </recommendedName>
</protein>
<dbReference type="Proteomes" id="UP000270094">
    <property type="component" value="Unassembled WGS sequence"/>
</dbReference>
<evidence type="ECO:0000313" key="2">
    <source>
        <dbReference type="Proteomes" id="UP000270094"/>
    </source>
</evidence>
<sequence length="262" mass="31079">MLKVQRALRVFGEPDMDAEKEMAELREVFFADLNQVAKQLLDAEIAAQKKFTESSLIDDGDEEGFCTDEDEEEEPKYETKEIDFDFNDYVGKYAKTEVLRWYVFLLNDFATNSAELNKALVKLLHRVAFDLKMPSRLFQIELQLSLFRILAQVRTHFDGVAKEDMKKSRFFELYTFGYHLLRKFFACFQKLGDKMCPEILFWKGARECYEIEHGYGTYDEVKKNKKDDGAWTWNEDLEEELRSLYNEYRDMDERPEGLHNSF</sequence>
<accession>A0A3P7I5X1</accession>
<dbReference type="OrthoDB" id="5867753at2759"/>
<dbReference type="GO" id="GO:0006281">
    <property type="term" value="P:DNA repair"/>
    <property type="evidence" value="ECO:0007669"/>
    <property type="project" value="TreeGrafter"/>
</dbReference>
<keyword evidence="2" id="KW-1185">Reference proteome</keyword>
<evidence type="ECO:0000313" key="1">
    <source>
        <dbReference type="EMBL" id="VDM68771.1"/>
    </source>
</evidence>
<dbReference type="InterPro" id="IPR044998">
    <property type="entry name" value="Timeless"/>
</dbReference>
<organism evidence="1 2">
    <name type="scientific">Strongylus vulgaris</name>
    <name type="common">Blood worm</name>
    <dbReference type="NCBI Taxonomy" id="40348"/>
    <lineage>
        <taxon>Eukaryota</taxon>
        <taxon>Metazoa</taxon>
        <taxon>Ecdysozoa</taxon>
        <taxon>Nematoda</taxon>
        <taxon>Chromadorea</taxon>
        <taxon>Rhabditida</taxon>
        <taxon>Rhabditina</taxon>
        <taxon>Rhabditomorpha</taxon>
        <taxon>Strongyloidea</taxon>
        <taxon>Strongylidae</taxon>
        <taxon>Strongylus</taxon>
    </lineage>
</organism>
<dbReference type="Pfam" id="PF26019">
    <property type="entry name" value="HTH_TIMELESS"/>
    <property type="match status" value="1"/>
</dbReference>
<dbReference type="PANTHER" id="PTHR22940:SF4">
    <property type="entry name" value="PROTEIN TIMELESS HOMOLOG"/>
    <property type="match status" value="1"/>
</dbReference>
<dbReference type="EMBL" id="UYYB01009924">
    <property type="protein sequence ID" value="VDM68771.1"/>
    <property type="molecule type" value="Genomic_DNA"/>
</dbReference>
<dbReference type="AlphaFoldDB" id="A0A3P7I5X1"/>
<dbReference type="GO" id="GO:0003677">
    <property type="term" value="F:DNA binding"/>
    <property type="evidence" value="ECO:0007669"/>
    <property type="project" value="TreeGrafter"/>
</dbReference>